<protein>
    <submittedName>
        <fullName evidence="5">3-keto-5-aminohexanoate cleavage protein</fullName>
    </submittedName>
</protein>
<dbReference type="KEGG" id="tfr:BR63_08260"/>
<dbReference type="PANTHER" id="PTHR37418">
    <property type="entry name" value="3-KETO-5-AMINOHEXANOATE CLEAVAGE ENZYME-RELATED"/>
    <property type="match status" value="1"/>
</dbReference>
<dbReference type="OrthoDB" id="63399at2"/>
<keyword evidence="4" id="KW-0862">Zinc</keyword>
<dbReference type="GO" id="GO:0046872">
    <property type="term" value="F:metal ion binding"/>
    <property type="evidence" value="ECO:0007669"/>
    <property type="project" value="UniProtKB-KW"/>
</dbReference>
<organism evidence="5 6">
    <name type="scientific">Thermanaerosceptrum fracticalcis</name>
    <dbReference type="NCBI Taxonomy" id="1712410"/>
    <lineage>
        <taxon>Bacteria</taxon>
        <taxon>Bacillati</taxon>
        <taxon>Bacillota</taxon>
        <taxon>Clostridia</taxon>
        <taxon>Eubacteriales</taxon>
        <taxon>Peptococcaceae</taxon>
        <taxon>Thermanaerosceptrum</taxon>
    </lineage>
</organism>
<keyword evidence="6" id="KW-1185">Reference proteome</keyword>
<keyword evidence="2" id="KW-0808">Transferase</keyword>
<sequence>MGNKVIITIAPTGNVPTKEMNPHLPVTPQEIADQIYECWKEGASVAHIHARDKEGKPTSDVNVYREILERLAEKKDCDIITQLSTGGRAGNSYLERGQMICLKPEMASLATGSSNFPTKANLNDPETIAYLAGQMRAYGVKPEIEVFDTAMLANAMQLVKQGVIDWPLQINLVLGVPGSQPASFQQLFFLYQNLPQGATWTVSAIGKDHVPLSTMALALGGNVRVGLEDNIYYSKGVLATNVSLVRRIKNIALAMGKEIATPEEARQILGLEILHK</sequence>
<reference evidence="5 6" key="1">
    <citation type="journal article" date="2019" name="Front. Microbiol.">
        <title>Thermoanaerosceptrum fracticalcis gen. nov. sp. nov., a Novel Fumarate-Fermenting Microorganism From a Deep Fractured Carbonate Aquifer of the US Great Basin.</title>
        <authorList>
            <person name="Hamilton-Brehm S.D."/>
            <person name="Stewart L.E."/>
            <person name="Zavarin M."/>
            <person name="Caldwell M."/>
            <person name="Lawson P.A."/>
            <person name="Onstott T.C."/>
            <person name="Grzymski J."/>
            <person name="Neveux I."/>
            <person name="Lollar B.S."/>
            <person name="Russell C.E."/>
            <person name="Moser D.P."/>
        </authorList>
    </citation>
    <scope>NUCLEOTIDE SEQUENCE [LARGE SCALE GENOMIC DNA]</scope>
    <source>
        <strain evidence="5 6">DRI-13</strain>
    </source>
</reference>
<name>A0A7G6E2K1_THEFR</name>
<comment type="cofactor">
    <cofactor evidence="1">
        <name>Zn(2+)</name>
        <dbReference type="ChEBI" id="CHEBI:29105"/>
    </cofactor>
</comment>
<dbReference type="Proteomes" id="UP000515847">
    <property type="component" value="Chromosome"/>
</dbReference>
<evidence type="ECO:0000256" key="4">
    <source>
        <dbReference type="ARBA" id="ARBA00022833"/>
    </source>
</evidence>
<evidence type="ECO:0000256" key="1">
    <source>
        <dbReference type="ARBA" id="ARBA00001947"/>
    </source>
</evidence>
<evidence type="ECO:0000256" key="3">
    <source>
        <dbReference type="ARBA" id="ARBA00022723"/>
    </source>
</evidence>
<dbReference type="RefSeq" id="WP_034421976.1">
    <property type="nucleotide sequence ID" value="NZ_CP045798.1"/>
</dbReference>
<dbReference type="InterPro" id="IPR013785">
    <property type="entry name" value="Aldolase_TIM"/>
</dbReference>
<gene>
    <name evidence="5" type="ORF">BR63_08260</name>
</gene>
<accession>A0A7G6E2K1</accession>
<dbReference type="InterPro" id="IPR008567">
    <property type="entry name" value="BKACE"/>
</dbReference>
<keyword evidence="3" id="KW-0479">Metal-binding</keyword>
<dbReference type="AlphaFoldDB" id="A0A7G6E2K1"/>
<proteinExistence type="predicted"/>
<evidence type="ECO:0000256" key="2">
    <source>
        <dbReference type="ARBA" id="ARBA00022679"/>
    </source>
</evidence>
<evidence type="ECO:0000313" key="5">
    <source>
        <dbReference type="EMBL" id="QNB46305.1"/>
    </source>
</evidence>
<dbReference type="GO" id="GO:0043720">
    <property type="term" value="F:3-keto-5-aminohexanoate cleavage activity"/>
    <property type="evidence" value="ECO:0007669"/>
    <property type="project" value="InterPro"/>
</dbReference>
<dbReference type="Gene3D" id="3.20.20.70">
    <property type="entry name" value="Aldolase class I"/>
    <property type="match status" value="1"/>
</dbReference>
<dbReference type="Pfam" id="PF05853">
    <property type="entry name" value="BKACE"/>
    <property type="match status" value="1"/>
</dbReference>
<dbReference type="PANTHER" id="PTHR37418:SF2">
    <property type="entry name" value="3-KETO-5-AMINOHEXANOATE CLEAVAGE ENZYME"/>
    <property type="match status" value="1"/>
</dbReference>
<dbReference type="EMBL" id="CP045798">
    <property type="protein sequence ID" value="QNB46305.1"/>
    <property type="molecule type" value="Genomic_DNA"/>
</dbReference>
<evidence type="ECO:0000313" key="6">
    <source>
        <dbReference type="Proteomes" id="UP000515847"/>
    </source>
</evidence>